<organism evidence="2 3">
    <name type="scientific">Penstemon smallii</name>
    <dbReference type="NCBI Taxonomy" id="265156"/>
    <lineage>
        <taxon>Eukaryota</taxon>
        <taxon>Viridiplantae</taxon>
        <taxon>Streptophyta</taxon>
        <taxon>Embryophyta</taxon>
        <taxon>Tracheophyta</taxon>
        <taxon>Spermatophyta</taxon>
        <taxon>Magnoliopsida</taxon>
        <taxon>eudicotyledons</taxon>
        <taxon>Gunneridae</taxon>
        <taxon>Pentapetalae</taxon>
        <taxon>asterids</taxon>
        <taxon>lamiids</taxon>
        <taxon>Lamiales</taxon>
        <taxon>Plantaginaceae</taxon>
        <taxon>Cheloneae</taxon>
        <taxon>Penstemon</taxon>
    </lineage>
</organism>
<dbReference type="Proteomes" id="UP001634393">
    <property type="component" value="Unassembled WGS sequence"/>
</dbReference>
<feature type="domain" description="F-box" evidence="1">
    <location>
        <begin position="9"/>
        <end position="65"/>
    </location>
</feature>
<dbReference type="SMART" id="SM00579">
    <property type="entry name" value="FBD"/>
    <property type="match status" value="1"/>
</dbReference>
<dbReference type="InterPro" id="IPR036047">
    <property type="entry name" value="F-box-like_dom_sf"/>
</dbReference>
<dbReference type="SUPFAM" id="SSF52047">
    <property type="entry name" value="RNI-like"/>
    <property type="match status" value="1"/>
</dbReference>
<dbReference type="EMBL" id="JBJXBP010000005">
    <property type="protein sequence ID" value="KAL3828690.1"/>
    <property type="molecule type" value="Genomic_DNA"/>
</dbReference>
<dbReference type="InterPro" id="IPR006566">
    <property type="entry name" value="FBD"/>
</dbReference>
<dbReference type="AlphaFoldDB" id="A0ABD3SW58"/>
<dbReference type="PANTHER" id="PTHR31639">
    <property type="entry name" value="F-BOX PROTEIN-LIKE"/>
    <property type="match status" value="1"/>
</dbReference>
<dbReference type="PANTHER" id="PTHR31639:SF312">
    <property type="entry name" value="CYCLIN-LIKE F-BOX"/>
    <property type="match status" value="1"/>
</dbReference>
<evidence type="ECO:0000259" key="1">
    <source>
        <dbReference type="PROSITE" id="PS50181"/>
    </source>
</evidence>
<evidence type="ECO:0000313" key="3">
    <source>
        <dbReference type="Proteomes" id="UP001634393"/>
    </source>
</evidence>
<dbReference type="InterPro" id="IPR032675">
    <property type="entry name" value="LRR_dom_sf"/>
</dbReference>
<dbReference type="SUPFAM" id="SSF81383">
    <property type="entry name" value="F-box domain"/>
    <property type="match status" value="1"/>
</dbReference>
<protein>
    <recommendedName>
        <fullName evidence="1">F-box domain-containing protein</fullName>
    </recommendedName>
</protein>
<gene>
    <name evidence="2" type="ORF">ACJIZ3_017492</name>
</gene>
<dbReference type="PROSITE" id="PS50181">
    <property type="entry name" value="FBOX"/>
    <property type="match status" value="1"/>
</dbReference>
<accession>A0ABD3SW58</accession>
<dbReference type="Gene3D" id="3.80.10.10">
    <property type="entry name" value="Ribonuclease Inhibitor"/>
    <property type="match status" value="1"/>
</dbReference>
<evidence type="ECO:0000313" key="2">
    <source>
        <dbReference type="EMBL" id="KAL3828690.1"/>
    </source>
</evidence>
<reference evidence="2 3" key="1">
    <citation type="submission" date="2024-12" db="EMBL/GenBank/DDBJ databases">
        <title>The unique morphological basis and parallel evolutionary history of personate flowers in Penstemon.</title>
        <authorList>
            <person name="Depatie T.H."/>
            <person name="Wessinger C.A."/>
        </authorList>
    </citation>
    <scope>NUCLEOTIDE SEQUENCE [LARGE SCALE GENOMIC DNA]</scope>
    <source>
        <strain evidence="2">WTNN_2</strain>
        <tissue evidence="2">Leaf</tissue>
    </source>
</reference>
<name>A0ABD3SW58_9LAMI</name>
<dbReference type="Pfam" id="PF08387">
    <property type="entry name" value="FBD"/>
    <property type="match status" value="1"/>
</dbReference>
<comment type="caution">
    <text evidence="2">The sequence shown here is derived from an EMBL/GenBank/DDBJ whole genome shotgun (WGS) entry which is preliminary data.</text>
</comment>
<dbReference type="InterPro" id="IPR055411">
    <property type="entry name" value="LRR_FXL15/At3g58940/PEG3-like"/>
</dbReference>
<dbReference type="Pfam" id="PF24758">
    <property type="entry name" value="LRR_At5g56370"/>
    <property type="match status" value="1"/>
</dbReference>
<proteinExistence type="predicted"/>
<dbReference type="InterPro" id="IPR001810">
    <property type="entry name" value="F-box_dom"/>
</dbReference>
<dbReference type="SMART" id="SM00256">
    <property type="entry name" value="FBOX"/>
    <property type="match status" value="1"/>
</dbReference>
<dbReference type="Pfam" id="PF00646">
    <property type="entry name" value="F-box"/>
    <property type="match status" value="1"/>
</dbReference>
<sequence>MKKIRNSGAEAISDLPANVIDNILACLPLRDAVRTSLLSKEWRYKWISIPELVFDFRFDRSYLRNHKFERIIYQVLLHHQGAVNKFSLQVPTCRSSPDIDQWILFLSNCKVEDFTLHIYWGSKHGMPSHFFSFQHLTHLNLYKCVFYPPKTFKGFSKLVTLDFQKVDFVPAVFKQFISQCLLLERVRLIDCTDWDSTEIEGPSLRFFTFHGVFRSIRFKNCSVLGEVSLSIPLYVDGGIQSTISKKYFDFLPTLEKVNLHPGLLKCLGAGGAPSQFPSSLNRLRALNLSLYLDSMEEITFALCLVRSSPNLHMLRITFYASEIVEAVVEFIRAQETPDFRMSQLKRVVIAVFSSTEPQMEFVKYILAVAAALEVMVVSPSKSSAVSGVGELSLINQLKQLPRASPNAQICVR</sequence>
<keyword evidence="3" id="KW-1185">Reference proteome</keyword>